<feature type="domain" description="Class II aldolase/adducin N-terminal" evidence="3">
    <location>
        <begin position="12"/>
        <end position="185"/>
    </location>
</feature>
<dbReference type="Gene3D" id="3.40.225.10">
    <property type="entry name" value="Class II aldolase/adducin N-terminal domain"/>
    <property type="match status" value="1"/>
</dbReference>
<keyword evidence="1" id="KW-0479">Metal-binding</keyword>
<dbReference type="Pfam" id="PF00596">
    <property type="entry name" value="Aldolase_II"/>
    <property type="match status" value="1"/>
</dbReference>
<dbReference type="PANTHER" id="PTHR22789:SF0">
    <property type="entry name" value="3-OXO-TETRONATE 4-PHOSPHATE DECARBOXYLASE-RELATED"/>
    <property type="match status" value="1"/>
</dbReference>
<evidence type="ECO:0000256" key="1">
    <source>
        <dbReference type="ARBA" id="ARBA00022723"/>
    </source>
</evidence>
<dbReference type="RefSeq" id="WP_307862452.1">
    <property type="nucleotide sequence ID" value="NZ_JAGINU010000001.1"/>
</dbReference>
<accession>A0ABS4VVT1</accession>
<reference evidence="4 5" key="1">
    <citation type="submission" date="2021-03" db="EMBL/GenBank/DDBJ databases">
        <title>Sequencing the genomes of 1000 actinobacteria strains.</title>
        <authorList>
            <person name="Klenk H.-P."/>
        </authorList>
    </citation>
    <scope>NUCLEOTIDE SEQUENCE [LARGE SCALE GENOMIC DNA]</scope>
    <source>
        <strain evidence="4 5">DSM 45256</strain>
    </source>
</reference>
<proteinExistence type="predicted"/>
<dbReference type="GO" id="GO:0008738">
    <property type="term" value="F:L-fuculose-phosphate aldolase activity"/>
    <property type="evidence" value="ECO:0007669"/>
    <property type="project" value="UniProtKB-EC"/>
</dbReference>
<dbReference type="InterPro" id="IPR036409">
    <property type="entry name" value="Aldolase_II/adducin_N_sf"/>
</dbReference>
<dbReference type="InterPro" id="IPR050197">
    <property type="entry name" value="Aldolase_class_II_sugar_metab"/>
</dbReference>
<evidence type="ECO:0000256" key="2">
    <source>
        <dbReference type="ARBA" id="ARBA00023239"/>
    </source>
</evidence>
<keyword evidence="5" id="KW-1185">Reference proteome</keyword>
<dbReference type="PANTHER" id="PTHR22789">
    <property type="entry name" value="FUCULOSE PHOSPHATE ALDOLASE"/>
    <property type="match status" value="1"/>
</dbReference>
<dbReference type="SMART" id="SM01007">
    <property type="entry name" value="Aldolase_II"/>
    <property type="match status" value="1"/>
</dbReference>
<gene>
    <name evidence="4" type="ORF">JOF36_003724</name>
</gene>
<dbReference type="EC" id="4.1.2.17" evidence="4"/>
<organism evidence="4 5">
    <name type="scientific">Pseudonocardia parietis</name>
    <dbReference type="NCBI Taxonomy" id="570936"/>
    <lineage>
        <taxon>Bacteria</taxon>
        <taxon>Bacillati</taxon>
        <taxon>Actinomycetota</taxon>
        <taxon>Actinomycetes</taxon>
        <taxon>Pseudonocardiales</taxon>
        <taxon>Pseudonocardiaceae</taxon>
        <taxon>Pseudonocardia</taxon>
    </lineage>
</organism>
<sequence length="225" mass="23513">MSTHPDHDAARESLCTWSRRMVRDGLVVGTSGNLSVRTGDMIAVTPSGVDYETMAPGDVVLVDGAGSVVDGSRAPTSELALHLAAHARPGTAAVVHTHSPAAVAMSLLRDDVPPVHYQIAMFGGSVRVAGYAPFGSDELVANAMAALGDGTAVVMGNHGTLVLGEQLGAAYDGARQLEWLCDVWLRARAVGEPRLLSPEQISEALARFAAQKQKVRATAPRPGTR</sequence>
<dbReference type="SUPFAM" id="SSF53639">
    <property type="entry name" value="AraD/HMP-PK domain-like"/>
    <property type="match status" value="1"/>
</dbReference>
<name>A0ABS4VVT1_9PSEU</name>
<evidence type="ECO:0000259" key="3">
    <source>
        <dbReference type="SMART" id="SM01007"/>
    </source>
</evidence>
<evidence type="ECO:0000313" key="5">
    <source>
        <dbReference type="Proteomes" id="UP001519295"/>
    </source>
</evidence>
<dbReference type="Proteomes" id="UP001519295">
    <property type="component" value="Unassembled WGS sequence"/>
</dbReference>
<protein>
    <submittedName>
        <fullName evidence="4">L-fuculose-phosphate aldolase</fullName>
        <ecNumber evidence="4">4.1.2.17</ecNumber>
    </submittedName>
</protein>
<comment type="caution">
    <text evidence="4">The sequence shown here is derived from an EMBL/GenBank/DDBJ whole genome shotgun (WGS) entry which is preliminary data.</text>
</comment>
<dbReference type="InterPro" id="IPR001303">
    <property type="entry name" value="Aldolase_II/adducin_N"/>
</dbReference>
<evidence type="ECO:0000313" key="4">
    <source>
        <dbReference type="EMBL" id="MBP2368028.1"/>
    </source>
</evidence>
<dbReference type="EMBL" id="JAGINU010000001">
    <property type="protein sequence ID" value="MBP2368028.1"/>
    <property type="molecule type" value="Genomic_DNA"/>
</dbReference>
<keyword evidence="2 4" id="KW-0456">Lyase</keyword>